<accession>A0A183TK90</accession>
<dbReference type="STRING" id="70667.A0A183TK90"/>
<protein>
    <submittedName>
        <fullName evidence="14">Zinc finger protein</fullName>
    </submittedName>
</protein>
<dbReference type="EMBL" id="UYSU01041655">
    <property type="protein sequence ID" value="VDM03274.1"/>
    <property type="molecule type" value="Genomic_DNA"/>
</dbReference>
<dbReference type="PANTHER" id="PTHR24394">
    <property type="entry name" value="ZINC FINGER PROTEIN"/>
    <property type="match status" value="1"/>
</dbReference>
<keyword evidence="7" id="KW-0805">Transcription regulation</keyword>
<comment type="similarity">
    <text evidence="2">Belongs to the krueppel C2H2-type zinc-finger protein family.</text>
</comment>
<evidence type="ECO:0000256" key="2">
    <source>
        <dbReference type="ARBA" id="ARBA00006991"/>
    </source>
</evidence>
<evidence type="ECO:0000259" key="11">
    <source>
        <dbReference type="PROSITE" id="PS50157"/>
    </source>
</evidence>
<dbReference type="AlphaFoldDB" id="A0A183TK90"/>
<dbReference type="FunFam" id="3.30.160.60:FF:000616">
    <property type="entry name" value="PR domain zinc finger protein 13"/>
    <property type="match status" value="1"/>
</dbReference>
<feature type="domain" description="C2H2-type" evidence="11">
    <location>
        <begin position="118"/>
        <end position="145"/>
    </location>
</feature>
<feature type="domain" description="C2H2-type" evidence="11">
    <location>
        <begin position="146"/>
        <end position="173"/>
    </location>
</feature>
<keyword evidence="9" id="KW-0539">Nucleus</keyword>
<keyword evidence="13" id="KW-1185">Reference proteome</keyword>
<dbReference type="FunFam" id="3.30.160.60:FF:000446">
    <property type="entry name" value="Zinc finger protein"/>
    <property type="match status" value="1"/>
</dbReference>
<feature type="domain" description="C2H2-type" evidence="11">
    <location>
        <begin position="51"/>
        <end position="82"/>
    </location>
</feature>
<feature type="domain" description="C2H2-type" evidence="11">
    <location>
        <begin position="174"/>
        <end position="197"/>
    </location>
</feature>
<dbReference type="GO" id="GO:0005634">
    <property type="term" value="C:nucleus"/>
    <property type="evidence" value="ECO:0007669"/>
    <property type="project" value="UniProtKB-SubCell"/>
</dbReference>
<sequence length="197" mass="22696">MRLLIGQLRTILRHGCHANKYDRCFLTSFCDVNGKVLLGFLPPRYLGPSHYVCTHCGDVFDYPNELKTHLKLSRCSQLALPPTVYHPLRSPSVAASSPTTAATDSYSMARTSGSPVKHWCSYCGKRYVRKYSLMIHMRTHTGHKPLQCRVCFRRFGDPSNLNKHLRIHADVIPYACKLCDKSLVRRRDLERHMRKKH</sequence>
<gene>
    <name evidence="12" type="ORF">SSLN_LOCUS16888</name>
</gene>
<keyword evidence="6" id="KW-0862">Zinc</keyword>
<evidence type="ECO:0000256" key="1">
    <source>
        <dbReference type="ARBA" id="ARBA00004123"/>
    </source>
</evidence>
<evidence type="ECO:0000313" key="12">
    <source>
        <dbReference type="EMBL" id="VDM03274.1"/>
    </source>
</evidence>
<evidence type="ECO:0000256" key="9">
    <source>
        <dbReference type="ARBA" id="ARBA00023242"/>
    </source>
</evidence>
<dbReference type="Proteomes" id="UP000275846">
    <property type="component" value="Unassembled WGS sequence"/>
</dbReference>
<dbReference type="GO" id="GO:0000981">
    <property type="term" value="F:DNA-binding transcription factor activity, RNA polymerase II-specific"/>
    <property type="evidence" value="ECO:0007669"/>
    <property type="project" value="TreeGrafter"/>
</dbReference>
<dbReference type="PROSITE" id="PS00028">
    <property type="entry name" value="ZINC_FINGER_C2H2_1"/>
    <property type="match status" value="3"/>
</dbReference>
<reference evidence="14" key="1">
    <citation type="submission" date="2016-06" db="UniProtKB">
        <authorList>
            <consortium name="WormBaseParasite"/>
        </authorList>
    </citation>
    <scope>IDENTIFICATION</scope>
</reference>
<keyword evidence="4" id="KW-0677">Repeat</keyword>
<evidence type="ECO:0000256" key="4">
    <source>
        <dbReference type="ARBA" id="ARBA00022737"/>
    </source>
</evidence>
<evidence type="ECO:0000256" key="5">
    <source>
        <dbReference type="ARBA" id="ARBA00022771"/>
    </source>
</evidence>
<keyword evidence="5 10" id="KW-0863">Zinc-finger</keyword>
<dbReference type="GO" id="GO:0008270">
    <property type="term" value="F:zinc ion binding"/>
    <property type="evidence" value="ECO:0007669"/>
    <property type="project" value="UniProtKB-KW"/>
</dbReference>
<dbReference type="PANTHER" id="PTHR24394:SF29">
    <property type="entry name" value="MYONEURIN"/>
    <property type="match status" value="1"/>
</dbReference>
<dbReference type="FunFam" id="3.30.160.60:FF:000193">
    <property type="entry name" value="Zinc finger protein 300"/>
    <property type="match status" value="1"/>
</dbReference>
<proteinExistence type="inferred from homology"/>
<dbReference type="OrthoDB" id="9998363at2759"/>
<evidence type="ECO:0000256" key="6">
    <source>
        <dbReference type="ARBA" id="ARBA00022833"/>
    </source>
</evidence>
<dbReference type="InterPro" id="IPR013087">
    <property type="entry name" value="Znf_C2H2_type"/>
</dbReference>
<evidence type="ECO:0000256" key="10">
    <source>
        <dbReference type="PROSITE-ProRule" id="PRU00042"/>
    </source>
</evidence>
<comment type="subcellular location">
    <subcellularLocation>
        <location evidence="1">Nucleus</location>
    </subcellularLocation>
</comment>
<organism evidence="14">
    <name type="scientific">Schistocephalus solidus</name>
    <name type="common">Tapeworm</name>
    <dbReference type="NCBI Taxonomy" id="70667"/>
    <lineage>
        <taxon>Eukaryota</taxon>
        <taxon>Metazoa</taxon>
        <taxon>Spiralia</taxon>
        <taxon>Lophotrochozoa</taxon>
        <taxon>Platyhelminthes</taxon>
        <taxon>Cestoda</taxon>
        <taxon>Eucestoda</taxon>
        <taxon>Diphyllobothriidea</taxon>
        <taxon>Diphyllobothriidae</taxon>
        <taxon>Schistocephalus</taxon>
    </lineage>
</organism>
<evidence type="ECO:0000256" key="8">
    <source>
        <dbReference type="ARBA" id="ARBA00023163"/>
    </source>
</evidence>
<evidence type="ECO:0000313" key="14">
    <source>
        <dbReference type="WBParaSite" id="SSLN_0001753501-mRNA-1"/>
    </source>
</evidence>
<keyword evidence="3" id="KW-0479">Metal-binding</keyword>
<evidence type="ECO:0000313" key="13">
    <source>
        <dbReference type="Proteomes" id="UP000275846"/>
    </source>
</evidence>
<evidence type="ECO:0000256" key="7">
    <source>
        <dbReference type="ARBA" id="ARBA00023015"/>
    </source>
</evidence>
<dbReference type="Gene3D" id="3.30.160.60">
    <property type="entry name" value="Classic Zinc Finger"/>
    <property type="match status" value="3"/>
</dbReference>
<reference evidence="12 13" key="2">
    <citation type="submission" date="2018-11" db="EMBL/GenBank/DDBJ databases">
        <authorList>
            <consortium name="Pathogen Informatics"/>
        </authorList>
    </citation>
    <scope>NUCLEOTIDE SEQUENCE [LARGE SCALE GENOMIC DNA]</scope>
    <source>
        <strain evidence="12 13">NST_G2</strain>
    </source>
</reference>
<dbReference type="InterPro" id="IPR036236">
    <property type="entry name" value="Znf_C2H2_sf"/>
</dbReference>
<keyword evidence="8" id="KW-0804">Transcription</keyword>
<dbReference type="SMART" id="SM00355">
    <property type="entry name" value="ZnF_C2H2"/>
    <property type="match status" value="4"/>
</dbReference>
<dbReference type="Pfam" id="PF00096">
    <property type="entry name" value="zf-C2H2"/>
    <property type="match status" value="4"/>
</dbReference>
<name>A0A183TK90_SCHSO</name>
<evidence type="ECO:0000256" key="3">
    <source>
        <dbReference type="ARBA" id="ARBA00022723"/>
    </source>
</evidence>
<dbReference type="WBParaSite" id="SSLN_0001753501-mRNA-1">
    <property type="protein sequence ID" value="SSLN_0001753501-mRNA-1"/>
    <property type="gene ID" value="SSLN_0001753501"/>
</dbReference>
<dbReference type="SUPFAM" id="SSF57667">
    <property type="entry name" value="beta-beta-alpha zinc fingers"/>
    <property type="match status" value="2"/>
</dbReference>
<dbReference type="PROSITE" id="PS50157">
    <property type="entry name" value="ZINC_FINGER_C2H2_2"/>
    <property type="match status" value="4"/>
</dbReference>